<proteinExistence type="predicted"/>
<evidence type="ECO:0000313" key="1">
    <source>
        <dbReference type="EMBL" id="KAK8483326.1"/>
    </source>
</evidence>
<name>A0ABR1ZSF0_9ROSI</name>
<evidence type="ECO:0000313" key="2">
    <source>
        <dbReference type="Proteomes" id="UP001472677"/>
    </source>
</evidence>
<dbReference type="EMBL" id="JBBPBM010001565">
    <property type="protein sequence ID" value="KAK8483326.1"/>
    <property type="molecule type" value="Genomic_DNA"/>
</dbReference>
<sequence length="74" mass="8473">MGSSSSLHLLNCILKGGESDALDRFFSTPDRQGMEILAMDYRWILVQVFPIKIFDLERSMNLQHSDVFHADKIS</sequence>
<organism evidence="1 2">
    <name type="scientific">Hibiscus sabdariffa</name>
    <name type="common">roselle</name>
    <dbReference type="NCBI Taxonomy" id="183260"/>
    <lineage>
        <taxon>Eukaryota</taxon>
        <taxon>Viridiplantae</taxon>
        <taxon>Streptophyta</taxon>
        <taxon>Embryophyta</taxon>
        <taxon>Tracheophyta</taxon>
        <taxon>Spermatophyta</taxon>
        <taxon>Magnoliopsida</taxon>
        <taxon>eudicotyledons</taxon>
        <taxon>Gunneridae</taxon>
        <taxon>Pentapetalae</taxon>
        <taxon>rosids</taxon>
        <taxon>malvids</taxon>
        <taxon>Malvales</taxon>
        <taxon>Malvaceae</taxon>
        <taxon>Malvoideae</taxon>
        <taxon>Hibiscus</taxon>
    </lineage>
</organism>
<protein>
    <submittedName>
        <fullName evidence="1">Uncharacterized protein</fullName>
    </submittedName>
</protein>
<reference evidence="1 2" key="1">
    <citation type="journal article" date="2024" name="G3 (Bethesda)">
        <title>Genome assembly of Hibiscus sabdariffa L. provides insights into metabolisms of medicinal natural products.</title>
        <authorList>
            <person name="Kim T."/>
        </authorList>
    </citation>
    <scope>NUCLEOTIDE SEQUENCE [LARGE SCALE GENOMIC DNA]</scope>
    <source>
        <strain evidence="1">TK-2024</strain>
        <tissue evidence="1">Old leaves</tissue>
    </source>
</reference>
<comment type="caution">
    <text evidence="1">The sequence shown here is derived from an EMBL/GenBank/DDBJ whole genome shotgun (WGS) entry which is preliminary data.</text>
</comment>
<gene>
    <name evidence="1" type="ORF">V6N12_037867</name>
</gene>
<accession>A0ABR1ZSF0</accession>
<dbReference type="Proteomes" id="UP001472677">
    <property type="component" value="Unassembled WGS sequence"/>
</dbReference>
<keyword evidence="2" id="KW-1185">Reference proteome</keyword>